<dbReference type="PATRIC" id="fig|251221.4.peg.3693"/>
<feature type="domain" description="Phospholipid/glycerol acyltransferase" evidence="1">
    <location>
        <begin position="68"/>
        <end position="213"/>
    </location>
</feature>
<dbReference type="STRING" id="251221.gene:10761173"/>
<dbReference type="SMART" id="SM00563">
    <property type="entry name" value="PlsC"/>
    <property type="match status" value="1"/>
</dbReference>
<protein>
    <submittedName>
        <fullName evidence="2">Glr3658 protein</fullName>
    </submittedName>
</protein>
<dbReference type="PhylomeDB" id="Q7NF68"/>
<dbReference type="GO" id="GO:0016746">
    <property type="term" value="F:acyltransferase activity"/>
    <property type="evidence" value="ECO:0007669"/>
    <property type="project" value="InterPro"/>
</dbReference>
<keyword evidence="3" id="KW-1185">Reference proteome</keyword>
<organism evidence="2 3">
    <name type="scientific">Gloeobacter violaceus (strain ATCC 29082 / PCC 7421)</name>
    <dbReference type="NCBI Taxonomy" id="251221"/>
    <lineage>
        <taxon>Bacteria</taxon>
        <taxon>Bacillati</taxon>
        <taxon>Cyanobacteriota</taxon>
        <taxon>Cyanophyceae</taxon>
        <taxon>Gloeobacterales</taxon>
        <taxon>Gloeobacteraceae</taxon>
        <taxon>Gloeobacter</taxon>
    </lineage>
</organism>
<dbReference type="SUPFAM" id="SSF69593">
    <property type="entry name" value="Glycerol-3-phosphate (1)-acyltransferase"/>
    <property type="match status" value="1"/>
</dbReference>
<sequence>MRYVRPRLEFVPQRLSLGVVRASHWVLPFLLRVRTRPWLPAGIARIEAVNAEGLVKLYQRFQAGEVRFLMAFRHPEVDDPMSLMYLFSRILPGVARRQKIALQLPLHTHFLYDRGMPLWAGNWLEWLFSRLGGMPIHRGRALDWTAIRAARELFANGSMPITIAPEGATNGHSEIVSPLEPGVAQLGFWCVDDLRRAQRSQEVLIVPIGVQYRYPKPPWAQLDRLMGRLEADCGLPPAPPFDPRARDGFEEALYARLLRLAERLLDTMEKFYSRFNHRPLEELSPKIADLTGDPHPQLALRLQALLDVALRTAERHFGIASTGEIAERCRKLEEAGWIDTYREDLLALGRLSRLEQDLADWVAQAAILPVKHMRLVESFVAVTGSYVRERPTAERFAETTLILFDLVSRIKGEKNPRRPRLGWRQARISVGEPISVTERWSVYHTSRSAARQAVQRLTGDLQQALEKLID</sequence>
<dbReference type="EMBL" id="BA000045">
    <property type="protein sequence ID" value="BAC91599.1"/>
    <property type="molecule type" value="Genomic_DNA"/>
</dbReference>
<dbReference type="OrthoDB" id="524611at2"/>
<dbReference type="AlphaFoldDB" id="Q7NF68"/>
<dbReference type="KEGG" id="gvi:glr3658"/>
<evidence type="ECO:0000313" key="2">
    <source>
        <dbReference type="EMBL" id="BAC91599.1"/>
    </source>
</evidence>
<dbReference type="InterPro" id="IPR002123">
    <property type="entry name" value="Plipid/glycerol_acylTrfase"/>
</dbReference>
<reference evidence="2 3" key="1">
    <citation type="journal article" date="2003" name="DNA Res.">
        <title>Complete genome structure of Gloeobacter violaceus PCC 7421, a cyanobacterium that lacks thylakoids.</title>
        <authorList>
            <person name="Nakamura Y."/>
            <person name="Kaneko T."/>
            <person name="Sato S."/>
            <person name="Mimuro M."/>
            <person name="Miyashita H."/>
            <person name="Tsuchiya T."/>
            <person name="Sasamoto S."/>
            <person name="Watanabe A."/>
            <person name="Kawashima K."/>
            <person name="Kishida Y."/>
            <person name="Kiyokawa C."/>
            <person name="Kohara M."/>
            <person name="Matsumoto M."/>
            <person name="Matsuno A."/>
            <person name="Nakazaki N."/>
            <person name="Shimpo S."/>
            <person name="Takeuchi C."/>
            <person name="Yamada M."/>
            <person name="Tabata S."/>
        </authorList>
    </citation>
    <scope>NUCLEOTIDE SEQUENCE [LARGE SCALE GENOMIC DNA]</scope>
    <source>
        <strain evidence="3">ATCC 29082 / PCC 7421</strain>
    </source>
</reference>
<dbReference type="eggNOG" id="COG0204">
    <property type="taxonomic scope" value="Bacteria"/>
</dbReference>
<name>Q7NF68_GLOVI</name>
<proteinExistence type="predicted"/>
<evidence type="ECO:0000259" key="1">
    <source>
        <dbReference type="SMART" id="SM00563"/>
    </source>
</evidence>
<dbReference type="Proteomes" id="UP000000557">
    <property type="component" value="Chromosome"/>
</dbReference>
<dbReference type="HOGENOM" id="CLU_045973_0_0_3"/>
<dbReference type="InParanoid" id="Q7NF68"/>
<reference evidence="2 3" key="2">
    <citation type="journal article" date="2003" name="DNA Res.">
        <title>Complete genome structure of Gloeobacter violaceus PCC 7421, a cyanobacterium that lacks thylakoids (supplement).</title>
        <authorList>
            <person name="Nakamura Y."/>
            <person name="Kaneko T."/>
            <person name="Sato S."/>
            <person name="Mimuro M."/>
            <person name="Miyashita H."/>
            <person name="Tsuchiya T."/>
            <person name="Sasamoto S."/>
            <person name="Watanabe A."/>
            <person name="Kawashima K."/>
            <person name="Kishida Y."/>
            <person name="Kiyokawa C."/>
            <person name="Kohara M."/>
            <person name="Matsumoto M."/>
            <person name="Matsuno A."/>
            <person name="Nakazaki N."/>
            <person name="Shimpo S."/>
            <person name="Takeuchi C."/>
            <person name="Yamada M."/>
            <person name="Tabata S."/>
        </authorList>
    </citation>
    <scope>NUCLEOTIDE SEQUENCE [LARGE SCALE GENOMIC DNA]</scope>
    <source>
        <strain evidence="3">ATCC 29082 / PCC 7421</strain>
    </source>
</reference>
<dbReference type="EnsemblBacteria" id="BAC91599">
    <property type="protein sequence ID" value="BAC91599"/>
    <property type="gene ID" value="BAC91599"/>
</dbReference>
<evidence type="ECO:0000313" key="3">
    <source>
        <dbReference type="Proteomes" id="UP000000557"/>
    </source>
</evidence>
<dbReference type="RefSeq" id="WP_011143647.1">
    <property type="nucleotide sequence ID" value="NC_005125.1"/>
</dbReference>
<accession>Q7NF68</accession>
<gene>
    <name evidence="2" type="ordered locus">glr3658</name>
</gene>